<comment type="caution">
    <text evidence="2">The sequence shown here is derived from an EMBL/GenBank/DDBJ whole genome shotgun (WGS) entry which is preliminary data.</text>
</comment>
<reference evidence="2 3" key="1">
    <citation type="journal article" date="2018" name="Biotechnol. Adv.">
        <title>Improved genomic resources and new bioinformatic workflow for the carcinogenic parasite Clonorchis sinensis: Biotechnological implications.</title>
        <authorList>
            <person name="Wang D."/>
            <person name="Korhonen P.K."/>
            <person name="Gasser R.B."/>
            <person name="Young N.D."/>
        </authorList>
    </citation>
    <scope>NUCLEOTIDE SEQUENCE [LARGE SCALE GENOMIC DNA]</scope>
    <source>
        <strain evidence="2">Cs-k2</strain>
    </source>
</reference>
<dbReference type="Proteomes" id="UP000286415">
    <property type="component" value="Unassembled WGS sequence"/>
</dbReference>
<organism evidence="2 3">
    <name type="scientific">Clonorchis sinensis</name>
    <name type="common">Chinese liver fluke</name>
    <dbReference type="NCBI Taxonomy" id="79923"/>
    <lineage>
        <taxon>Eukaryota</taxon>
        <taxon>Metazoa</taxon>
        <taxon>Spiralia</taxon>
        <taxon>Lophotrochozoa</taxon>
        <taxon>Platyhelminthes</taxon>
        <taxon>Trematoda</taxon>
        <taxon>Digenea</taxon>
        <taxon>Opisthorchiida</taxon>
        <taxon>Opisthorchiata</taxon>
        <taxon>Opisthorchiidae</taxon>
        <taxon>Clonorchis</taxon>
    </lineage>
</organism>
<feature type="signal peptide" evidence="1">
    <location>
        <begin position="1"/>
        <end position="16"/>
    </location>
</feature>
<keyword evidence="1" id="KW-0732">Signal</keyword>
<sequence>MIIFLYVALVLKASQAQDDEPKFNCYHTRDLKFNPNNATTHRNCQNCVLEETFSAYKLIAANRQCVGKTCQPFRRVYNGNGQNRYCCTSRLCNVDRETAEKCHT</sequence>
<reference evidence="2 3" key="2">
    <citation type="journal article" date="2021" name="Genomics">
        <title>High-quality reference genome for Clonorchis sinensis.</title>
        <authorList>
            <person name="Young N.D."/>
            <person name="Stroehlein A.J."/>
            <person name="Kinkar L."/>
            <person name="Wang T."/>
            <person name="Sohn W.M."/>
            <person name="Chang B.C.H."/>
            <person name="Kaur P."/>
            <person name="Weisz D."/>
            <person name="Dudchenko O."/>
            <person name="Aiden E.L."/>
            <person name="Korhonen P.K."/>
            <person name="Gasser R.B."/>
        </authorList>
    </citation>
    <scope>NUCLEOTIDE SEQUENCE [LARGE SCALE GENOMIC DNA]</scope>
    <source>
        <strain evidence="2">Cs-k2</strain>
    </source>
</reference>
<dbReference type="EMBL" id="NIRI02000010">
    <property type="protein sequence ID" value="KAG5453946.1"/>
    <property type="molecule type" value="Genomic_DNA"/>
</dbReference>
<proteinExistence type="predicted"/>
<accession>A0A8T1MYF5</accession>
<gene>
    <name evidence="2" type="ORF">CSKR_108696</name>
</gene>
<dbReference type="AlphaFoldDB" id="A0A8T1MYF5"/>
<evidence type="ECO:0000313" key="2">
    <source>
        <dbReference type="EMBL" id="KAG5453946.1"/>
    </source>
</evidence>
<evidence type="ECO:0000313" key="3">
    <source>
        <dbReference type="Proteomes" id="UP000286415"/>
    </source>
</evidence>
<feature type="chain" id="PRO_5035893820" description="UPAR/Ly6 domain-containing protein" evidence="1">
    <location>
        <begin position="17"/>
        <end position="104"/>
    </location>
</feature>
<protein>
    <recommendedName>
        <fullName evidence="4">UPAR/Ly6 domain-containing protein</fullName>
    </recommendedName>
</protein>
<dbReference type="OrthoDB" id="10325518at2759"/>
<keyword evidence="3" id="KW-1185">Reference proteome</keyword>
<evidence type="ECO:0008006" key="4">
    <source>
        <dbReference type="Google" id="ProtNLM"/>
    </source>
</evidence>
<evidence type="ECO:0000256" key="1">
    <source>
        <dbReference type="SAM" id="SignalP"/>
    </source>
</evidence>
<name>A0A8T1MYF5_CLOSI</name>